<dbReference type="AlphaFoldDB" id="A0A7W5AW47"/>
<evidence type="ECO:0000256" key="1">
    <source>
        <dbReference type="SAM" id="MobiDB-lite"/>
    </source>
</evidence>
<comment type="caution">
    <text evidence="4">The sequence shown here is derived from an EMBL/GenBank/DDBJ whole genome shotgun (WGS) entry which is preliminary data.</text>
</comment>
<keyword evidence="2" id="KW-0812">Transmembrane</keyword>
<evidence type="ECO:0000259" key="3">
    <source>
        <dbReference type="Pfam" id="PF01551"/>
    </source>
</evidence>
<dbReference type="InterPro" id="IPR016047">
    <property type="entry name" value="M23ase_b-sheet_dom"/>
</dbReference>
<sequence>MGATNGVRDRRQERIRQIMEQQAKRPQAADDPPPIHVEGQGPISLADLPIIDLPIEDQPFTGTSRSRTGHTMYTDPERAWKERPSPWEETVSWSTATKLKEVDRKRIDPEDGSYPPDTNSSAVLRGLFIQTVIAVALFAMVYGAFKVDHPLAKRGQEVVTTALTDTIDFASAADWYRQTFAGAPSFIPLFNQGGSKDSVYTEGEIELPVLAPVSGGSIVRSFAETLSGVEIAVKPGEAVQAAETGRVTLVTEDPQSGTTVVIQHANERVTMYGHLKSSSVAANDWVEAGQQVGNLQDAADNGTSLLFFAVKEKGKYVDPAGVVPLD</sequence>
<dbReference type="Proteomes" id="UP000570361">
    <property type="component" value="Unassembled WGS sequence"/>
</dbReference>
<keyword evidence="2" id="KW-1133">Transmembrane helix</keyword>
<dbReference type="InterPro" id="IPR011055">
    <property type="entry name" value="Dup_hybrid_motif"/>
</dbReference>
<keyword evidence="5" id="KW-1185">Reference proteome</keyword>
<dbReference type="Gene3D" id="2.70.70.10">
    <property type="entry name" value="Glucose Permease (Domain IIA)"/>
    <property type="match status" value="1"/>
</dbReference>
<dbReference type="SUPFAM" id="SSF51261">
    <property type="entry name" value="Duplicated hybrid motif"/>
    <property type="match status" value="1"/>
</dbReference>
<dbReference type="PANTHER" id="PTHR21666:SF270">
    <property type="entry name" value="MUREIN HYDROLASE ACTIVATOR ENVC"/>
    <property type="match status" value="1"/>
</dbReference>
<dbReference type="CDD" id="cd12797">
    <property type="entry name" value="M23_peptidase"/>
    <property type="match status" value="1"/>
</dbReference>
<dbReference type="RefSeq" id="WP_183599416.1">
    <property type="nucleotide sequence ID" value="NZ_JACHXK010000003.1"/>
</dbReference>
<dbReference type="Pfam" id="PF01551">
    <property type="entry name" value="Peptidase_M23"/>
    <property type="match status" value="1"/>
</dbReference>
<protein>
    <submittedName>
        <fullName evidence="4">Stage IV sporulation protein FA</fullName>
    </submittedName>
</protein>
<keyword evidence="2" id="KW-0472">Membrane</keyword>
<accession>A0A7W5AW47</accession>
<name>A0A7W5AW47_9BACL</name>
<gene>
    <name evidence="4" type="ORF">FHS18_001968</name>
</gene>
<feature type="transmembrane region" description="Helical" evidence="2">
    <location>
        <begin position="122"/>
        <end position="145"/>
    </location>
</feature>
<feature type="domain" description="M23ase beta-sheet core" evidence="3">
    <location>
        <begin position="227"/>
        <end position="319"/>
    </location>
</feature>
<evidence type="ECO:0000313" key="5">
    <source>
        <dbReference type="Proteomes" id="UP000570361"/>
    </source>
</evidence>
<dbReference type="PANTHER" id="PTHR21666">
    <property type="entry name" value="PEPTIDASE-RELATED"/>
    <property type="match status" value="1"/>
</dbReference>
<proteinExistence type="predicted"/>
<dbReference type="GO" id="GO:0004222">
    <property type="term" value="F:metalloendopeptidase activity"/>
    <property type="evidence" value="ECO:0007669"/>
    <property type="project" value="TreeGrafter"/>
</dbReference>
<dbReference type="EMBL" id="JACHXK010000003">
    <property type="protein sequence ID" value="MBB3109905.1"/>
    <property type="molecule type" value="Genomic_DNA"/>
</dbReference>
<feature type="region of interest" description="Disordered" evidence="1">
    <location>
        <begin position="1"/>
        <end position="43"/>
    </location>
</feature>
<dbReference type="InterPro" id="IPR050570">
    <property type="entry name" value="Cell_wall_metabolism_enzyme"/>
</dbReference>
<evidence type="ECO:0000256" key="2">
    <source>
        <dbReference type="SAM" id="Phobius"/>
    </source>
</evidence>
<reference evidence="4 5" key="1">
    <citation type="submission" date="2020-08" db="EMBL/GenBank/DDBJ databases">
        <title>Genomic Encyclopedia of Type Strains, Phase III (KMG-III): the genomes of soil and plant-associated and newly described type strains.</title>
        <authorList>
            <person name="Whitman W."/>
        </authorList>
    </citation>
    <scope>NUCLEOTIDE SEQUENCE [LARGE SCALE GENOMIC DNA]</scope>
    <source>
        <strain evidence="4 5">CECT 5862</strain>
    </source>
</reference>
<evidence type="ECO:0000313" key="4">
    <source>
        <dbReference type="EMBL" id="MBB3109905.1"/>
    </source>
</evidence>
<feature type="compositionally biased region" description="Basic and acidic residues" evidence="1">
    <location>
        <begin position="7"/>
        <end position="17"/>
    </location>
</feature>
<organism evidence="4 5">
    <name type="scientific">Paenibacillus phyllosphaerae</name>
    <dbReference type="NCBI Taxonomy" id="274593"/>
    <lineage>
        <taxon>Bacteria</taxon>
        <taxon>Bacillati</taxon>
        <taxon>Bacillota</taxon>
        <taxon>Bacilli</taxon>
        <taxon>Bacillales</taxon>
        <taxon>Paenibacillaceae</taxon>
        <taxon>Paenibacillus</taxon>
    </lineage>
</organism>